<organism evidence="1 2">
    <name type="scientific">Pelagicoccus mobilis</name>
    <dbReference type="NCBI Taxonomy" id="415221"/>
    <lineage>
        <taxon>Bacteria</taxon>
        <taxon>Pseudomonadati</taxon>
        <taxon>Verrucomicrobiota</taxon>
        <taxon>Opitutia</taxon>
        <taxon>Puniceicoccales</taxon>
        <taxon>Pelagicoccaceae</taxon>
        <taxon>Pelagicoccus</taxon>
    </lineage>
</organism>
<sequence>MDRSPNSPTLSVTREEKGIVFDFSGPVLPNDIRQANSIFHTDTHFEKLSYSIWNFIDADLSQVDASHITILAAEDLGSTATNPDHKLALITENQDASDLFKYYININTRCDSSWSFRLCETEADSRNWIESRPNRKQSVQCKTRMN</sequence>
<keyword evidence="2" id="KW-1185">Reference proteome</keyword>
<dbReference type="EMBL" id="JAENIL010000042">
    <property type="protein sequence ID" value="MBK1879166.1"/>
    <property type="molecule type" value="Genomic_DNA"/>
</dbReference>
<protein>
    <submittedName>
        <fullName evidence="1">Uncharacterized protein</fullName>
    </submittedName>
</protein>
<dbReference type="Proteomes" id="UP000617628">
    <property type="component" value="Unassembled WGS sequence"/>
</dbReference>
<proteinExistence type="predicted"/>
<accession>A0A934S208</accession>
<comment type="caution">
    <text evidence="1">The sequence shown here is derived from an EMBL/GenBank/DDBJ whole genome shotgun (WGS) entry which is preliminary data.</text>
</comment>
<dbReference type="RefSeq" id="WP_200357378.1">
    <property type="nucleotide sequence ID" value="NZ_JAENIL010000042.1"/>
</dbReference>
<reference evidence="1" key="1">
    <citation type="submission" date="2021-01" db="EMBL/GenBank/DDBJ databases">
        <title>Modified the classification status of verrucomicrobia.</title>
        <authorList>
            <person name="Feng X."/>
        </authorList>
    </citation>
    <scope>NUCLEOTIDE SEQUENCE</scope>
    <source>
        <strain evidence="1">KCTC 13126</strain>
    </source>
</reference>
<name>A0A934S208_9BACT</name>
<evidence type="ECO:0000313" key="1">
    <source>
        <dbReference type="EMBL" id="MBK1879166.1"/>
    </source>
</evidence>
<dbReference type="AlphaFoldDB" id="A0A934S208"/>
<gene>
    <name evidence="1" type="ORF">JIN87_19935</name>
</gene>
<evidence type="ECO:0000313" key="2">
    <source>
        <dbReference type="Proteomes" id="UP000617628"/>
    </source>
</evidence>